<evidence type="ECO:0000313" key="10">
    <source>
        <dbReference type="Proteomes" id="UP001165143"/>
    </source>
</evidence>
<feature type="transmembrane region" description="Helical" evidence="8">
    <location>
        <begin position="129"/>
        <end position="145"/>
    </location>
</feature>
<feature type="transmembrane region" description="Helical" evidence="8">
    <location>
        <begin position="194"/>
        <end position="212"/>
    </location>
</feature>
<sequence length="263" mass="26149">MTVWEMTAVLLAGVAAGGINTIVGSGTLITFPVLLAVGLPPVTANVSNALGLVPGSLAGAIGYRAELAGQRHRLIRYGTASLIGGLTGAALLVTLPGSAFEAVVPVLILTALVLVVVQPRVARAMAARRAAATAAATAAGTAAPASDGGWLLLACIGLTGVYGGYFGAAQGVLLIALMGMLLPDDLQTVNGIKNVLAMIVNGVAAVFFLFASTIDWTAALLIAVGATLGGALGAKVGRRLPPVALRALIVAVGLVAVTKLLFL</sequence>
<evidence type="ECO:0000256" key="1">
    <source>
        <dbReference type="ARBA" id="ARBA00004651"/>
    </source>
</evidence>
<keyword evidence="6 8" id="KW-1133">Transmembrane helix</keyword>
<dbReference type="EMBL" id="BSRX01000093">
    <property type="protein sequence ID" value="GLW59561.1"/>
    <property type="molecule type" value="Genomic_DNA"/>
</dbReference>
<keyword evidence="5 8" id="KW-0812">Transmembrane</keyword>
<evidence type="ECO:0000256" key="6">
    <source>
        <dbReference type="ARBA" id="ARBA00022989"/>
    </source>
</evidence>
<dbReference type="InterPro" id="IPR002781">
    <property type="entry name" value="TM_pro_TauE-like"/>
</dbReference>
<dbReference type="PANTHER" id="PTHR30269">
    <property type="entry name" value="TRANSMEMBRANE PROTEIN YFCA"/>
    <property type="match status" value="1"/>
</dbReference>
<feature type="transmembrane region" description="Helical" evidence="8">
    <location>
        <begin position="46"/>
        <end position="63"/>
    </location>
</feature>
<dbReference type="RefSeq" id="WP_033257056.1">
    <property type="nucleotide sequence ID" value="NZ_BSRX01000093.1"/>
</dbReference>
<feature type="transmembrane region" description="Helical" evidence="8">
    <location>
        <begin position="151"/>
        <end position="182"/>
    </location>
</feature>
<dbReference type="Proteomes" id="UP001165143">
    <property type="component" value="Unassembled WGS sequence"/>
</dbReference>
<proteinExistence type="inferred from homology"/>
<organism evidence="9 10">
    <name type="scientific">Kitasatospora phosalacinea</name>
    <dbReference type="NCBI Taxonomy" id="2065"/>
    <lineage>
        <taxon>Bacteria</taxon>
        <taxon>Bacillati</taxon>
        <taxon>Actinomycetota</taxon>
        <taxon>Actinomycetes</taxon>
        <taxon>Kitasatosporales</taxon>
        <taxon>Streptomycetaceae</taxon>
        <taxon>Kitasatospora</taxon>
    </lineage>
</organism>
<gene>
    <name evidence="9" type="ORF">Kpho01_75710</name>
</gene>
<keyword evidence="4 8" id="KW-1003">Cell membrane</keyword>
<name>A0A9W6URJ0_9ACTN</name>
<dbReference type="InterPro" id="IPR052017">
    <property type="entry name" value="TSUP"/>
</dbReference>
<feature type="transmembrane region" description="Helical" evidence="8">
    <location>
        <begin position="243"/>
        <end position="262"/>
    </location>
</feature>
<evidence type="ECO:0000256" key="2">
    <source>
        <dbReference type="ARBA" id="ARBA00009142"/>
    </source>
</evidence>
<reference evidence="9" key="1">
    <citation type="submission" date="2023-02" db="EMBL/GenBank/DDBJ databases">
        <title>Kitasatospora phosalacinea NBRC 14362.</title>
        <authorList>
            <person name="Ichikawa N."/>
            <person name="Sato H."/>
            <person name="Tonouchi N."/>
        </authorList>
    </citation>
    <scope>NUCLEOTIDE SEQUENCE</scope>
    <source>
        <strain evidence="9">NBRC 14362</strain>
    </source>
</reference>
<feature type="transmembrane region" description="Helical" evidence="8">
    <location>
        <begin position="75"/>
        <end position="93"/>
    </location>
</feature>
<dbReference type="GO" id="GO:0005886">
    <property type="term" value="C:plasma membrane"/>
    <property type="evidence" value="ECO:0007669"/>
    <property type="project" value="UniProtKB-SubCell"/>
</dbReference>
<comment type="caution">
    <text evidence="9">The sequence shown here is derived from an EMBL/GenBank/DDBJ whole genome shotgun (WGS) entry which is preliminary data.</text>
</comment>
<feature type="transmembrane region" description="Helical" evidence="8">
    <location>
        <begin position="99"/>
        <end position="117"/>
    </location>
</feature>
<evidence type="ECO:0000256" key="7">
    <source>
        <dbReference type="ARBA" id="ARBA00023136"/>
    </source>
</evidence>
<evidence type="ECO:0000256" key="3">
    <source>
        <dbReference type="ARBA" id="ARBA00022448"/>
    </source>
</evidence>
<dbReference type="OrthoDB" id="3782574at2"/>
<feature type="transmembrane region" description="Helical" evidence="8">
    <location>
        <begin position="218"/>
        <end position="236"/>
    </location>
</feature>
<comment type="subcellular location">
    <subcellularLocation>
        <location evidence="1 8">Cell membrane</location>
        <topology evidence="1 8">Multi-pass membrane protein</topology>
    </subcellularLocation>
</comment>
<comment type="similarity">
    <text evidence="2 8">Belongs to the 4-toluene sulfonate uptake permease (TSUP) (TC 2.A.102) family.</text>
</comment>
<evidence type="ECO:0000256" key="4">
    <source>
        <dbReference type="ARBA" id="ARBA00022475"/>
    </source>
</evidence>
<protein>
    <recommendedName>
        <fullName evidence="8">Probable membrane transporter protein</fullName>
    </recommendedName>
</protein>
<evidence type="ECO:0000313" key="9">
    <source>
        <dbReference type="EMBL" id="GLW59561.1"/>
    </source>
</evidence>
<evidence type="ECO:0000256" key="8">
    <source>
        <dbReference type="RuleBase" id="RU363041"/>
    </source>
</evidence>
<dbReference type="PANTHER" id="PTHR30269:SF0">
    <property type="entry name" value="MEMBRANE TRANSPORTER PROTEIN YFCA-RELATED"/>
    <property type="match status" value="1"/>
</dbReference>
<evidence type="ECO:0000256" key="5">
    <source>
        <dbReference type="ARBA" id="ARBA00022692"/>
    </source>
</evidence>
<keyword evidence="7 8" id="KW-0472">Membrane</keyword>
<dbReference type="AlphaFoldDB" id="A0A9W6URJ0"/>
<keyword evidence="3" id="KW-0813">Transport</keyword>
<dbReference type="Pfam" id="PF01925">
    <property type="entry name" value="TauE"/>
    <property type="match status" value="1"/>
</dbReference>
<accession>A0A9W6URJ0</accession>